<comment type="caution">
    <text evidence="3">The sequence shown here is derived from an EMBL/GenBank/DDBJ whole genome shotgun (WGS) entry which is preliminary data.</text>
</comment>
<dbReference type="SUPFAM" id="SSF52540">
    <property type="entry name" value="P-loop containing nucleoside triphosphate hydrolases"/>
    <property type="match status" value="1"/>
</dbReference>
<gene>
    <name evidence="3" type="ORF">Phou_015530</name>
</gene>
<protein>
    <recommendedName>
        <fullName evidence="2">KAP NTPase domain-containing protein</fullName>
    </recommendedName>
</protein>
<dbReference type="InterPro" id="IPR027417">
    <property type="entry name" value="P-loop_NTPase"/>
</dbReference>
<dbReference type="InterPro" id="IPR052754">
    <property type="entry name" value="NTPase_KAP_P-loop"/>
</dbReference>
<dbReference type="Proteomes" id="UP000482800">
    <property type="component" value="Unassembled WGS sequence"/>
</dbReference>
<dbReference type="Gene3D" id="3.40.50.300">
    <property type="entry name" value="P-loop containing nucleotide triphosphate hydrolases"/>
    <property type="match status" value="1"/>
</dbReference>
<dbReference type="EMBL" id="BLPF01000001">
    <property type="protein sequence ID" value="GFJ77373.1"/>
    <property type="molecule type" value="Genomic_DNA"/>
</dbReference>
<dbReference type="InterPro" id="IPR011646">
    <property type="entry name" value="KAP_P-loop"/>
</dbReference>
<dbReference type="Pfam" id="PF07693">
    <property type="entry name" value="KAP_NTPase"/>
    <property type="match status" value="1"/>
</dbReference>
<evidence type="ECO:0000313" key="4">
    <source>
        <dbReference type="Proteomes" id="UP000482800"/>
    </source>
</evidence>
<organism evidence="3 4">
    <name type="scientific">Phytohabitans houttuyneae</name>
    <dbReference type="NCBI Taxonomy" id="1076126"/>
    <lineage>
        <taxon>Bacteria</taxon>
        <taxon>Bacillati</taxon>
        <taxon>Actinomycetota</taxon>
        <taxon>Actinomycetes</taxon>
        <taxon>Micromonosporales</taxon>
        <taxon>Micromonosporaceae</taxon>
    </lineage>
</organism>
<reference evidence="3 4" key="1">
    <citation type="submission" date="2020-03" db="EMBL/GenBank/DDBJ databases">
        <title>Whole genome shotgun sequence of Phytohabitans houttuyneae NBRC 108639.</title>
        <authorList>
            <person name="Komaki H."/>
            <person name="Tamura T."/>
        </authorList>
    </citation>
    <scope>NUCLEOTIDE SEQUENCE [LARGE SCALE GENOMIC DNA]</scope>
    <source>
        <strain evidence="3 4">NBRC 108639</strain>
    </source>
</reference>
<evidence type="ECO:0000259" key="2">
    <source>
        <dbReference type="Pfam" id="PF07693"/>
    </source>
</evidence>
<evidence type="ECO:0000313" key="3">
    <source>
        <dbReference type="EMBL" id="GFJ77373.1"/>
    </source>
</evidence>
<proteinExistence type="predicted"/>
<dbReference type="AlphaFoldDB" id="A0A6V8JX96"/>
<accession>A0A6V8JX96</accession>
<sequence>MPTPLTDNPVSRIDDDAFGFRPYIEELHAAVAAAISLPMTVGVFGPWGSGKSSFLKMWEDLLSFAPTTRTLWFNPWKYDQKVEVWAALIQSLLAEIRTTEDETLRIKAGRLARAATWLGVRGVAGSLVGGLTGGLVSAAAMDQLWTELGERESDYYRQLNRFEVDFAETVEQFVGEQGRLVVFVDDLDRCTPAAALNVMEALKLFIGDARCVFVLAMDFDLLAAAAGTRFGELAPGSGAAYLEKIVQLPFFLPDVGFETLRYAVGPSAGPLADSEAFWELVRLGFGTNPRRVKRYLNVLNLATTIAAREGGNELSTDQRLQLAELLIIRSEHRAFFRHLLVDPGAWQRLEQSPALPPPGSADPVELVRNTDATLTPFLDNQSLTGLLRTRPGAYNDHPSAPAGRDVERMIRTVRLAAGLPDHRPGETESAGRSSG</sequence>
<dbReference type="PANTHER" id="PTHR22674:SF6">
    <property type="entry name" value="NTPASE KAP FAMILY P-LOOP DOMAIN-CONTAINING PROTEIN 1"/>
    <property type="match status" value="1"/>
</dbReference>
<feature type="domain" description="KAP NTPase" evidence="2">
    <location>
        <begin position="20"/>
        <end position="302"/>
    </location>
</feature>
<feature type="region of interest" description="Disordered" evidence="1">
    <location>
        <begin position="416"/>
        <end position="435"/>
    </location>
</feature>
<keyword evidence="4" id="KW-1185">Reference proteome</keyword>
<name>A0A6V8JX96_9ACTN</name>
<reference evidence="3 4" key="2">
    <citation type="submission" date="2020-03" db="EMBL/GenBank/DDBJ databases">
        <authorList>
            <person name="Ichikawa N."/>
            <person name="Kimura A."/>
            <person name="Kitahashi Y."/>
            <person name="Uohara A."/>
        </authorList>
    </citation>
    <scope>NUCLEOTIDE SEQUENCE [LARGE SCALE GENOMIC DNA]</scope>
    <source>
        <strain evidence="3 4">NBRC 108639</strain>
    </source>
</reference>
<dbReference type="PANTHER" id="PTHR22674">
    <property type="entry name" value="NTPASE, KAP FAMILY P-LOOP DOMAIN-CONTAINING 1"/>
    <property type="match status" value="1"/>
</dbReference>
<evidence type="ECO:0000256" key="1">
    <source>
        <dbReference type="SAM" id="MobiDB-lite"/>
    </source>
</evidence>